<dbReference type="SMART" id="SM00332">
    <property type="entry name" value="PP2Cc"/>
    <property type="match status" value="1"/>
</dbReference>
<dbReference type="HOGENOM" id="CLU_034545_0_1_6"/>
<organism evidence="2 3">
    <name type="scientific">Xylella fastidiosa subsp. sandyi Ann-1</name>
    <dbReference type="NCBI Taxonomy" id="155920"/>
    <lineage>
        <taxon>Bacteria</taxon>
        <taxon>Pseudomonadati</taxon>
        <taxon>Pseudomonadota</taxon>
        <taxon>Gammaproteobacteria</taxon>
        <taxon>Lysobacterales</taxon>
        <taxon>Lysobacteraceae</taxon>
        <taxon>Xylella</taxon>
    </lineage>
</organism>
<gene>
    <name evidence="2" type="ORF">D934_12560</name>
</gene>
<evidence type="ECO:0000313" key="2">
    <source>
        <dbReference type="EMBL" id="AIC10721.1"/>
    </source>
</evidence>
<dbReference type="CDD" id="cd00143">
    <property type="entry name" value="PP2Cc"/>
    <property type="match status" value="1"/>
</dbReference>
<dbReference type="AlphaFoldDB" id="A0A060HBG8"/>
<dbReference type="SUPFAM" id="SSF81606">
    <property type="entry name" value="PP2C-like"/>
    <property type="match status" value="1"/>
</dbReference>
<dbReference type="PROSITE" id="PS51746">
    <property type="entry name" value="PPM_2"/>
    <property type="match status" value="1"/>
</dbReference>
<dbReference type="GO" id="GO:0004722">
    <property type="term" value="F:protein serine/threonine phosphatase activity"/>
    <property type="evidence" value="ECO:0007669"/>
    <property type="project" value="InterPro"/>
</dbReference>
<evidence type="ECO:0000313" key="3">
    <source>
        <dbReference type="Proteomes" id="UP000027215"/>
    </source>
</evidence>
<dbReference type="Gene3D" id="3.60.40.10">
    <property type="entry name" value="PPM-type phosphatase domain"/>
    <property type="match status" value="1"/>
</dbReference>
<dbReference type="KEGG" id="xfs:D934_12560"/>
<dbReference type="InterPro" id="IPR036457">
    <property type="entry name" value="PPM-type-like_dom_sf"/>
</dbReference>
<dbReference type="PANTHER" id="PTHR13832">
    <property type="entry name" value="PROTEIN PHOSPHATASE 2C"/>
    <property type="match status" value="1"/>
</dbReference>
<protein>
    <submittedName>
        <fullName evidence="2">Protein phosphatase</fullName>
    </submittedName>
</protein>
<dbReference type="Pfam" id="PF13672">
    <property type="entry name" value="PP2C_2"/>
    <property type="match status" value="1"/>
</dbReference>
<dbReference type="SMART" id="SM00331">
    <property type="entry name" value="PP2C_SIG"/>
    <property type="match status" value="1"/>
</dbReference>
<dbReference type="PANTHER" id="PTHR13832:SF827">
    <property type="entry name" value="PROTEIN PHOSPHATASE 1L"/>
    <property type="match status" value="1"/>
</dbReference>
<feature type="domain" description="PPM-type phosphatase" evidence="1">
    <location>
        <begin position="13"/>
        <end position="239"/>
    </location>
</feature>
<name>A0A060HBG8_XYLFS</name>
<dbReference type="InterPro" id="IPR001932">
    <property type="entry name" value="PPM-type_phosphatase-like_dom"/>
</dbReference>
<proteinExistence type="predicted"/>
<dbReference type="Proteomes" id="UP000027215">
    <property type="component" value="Chromosome"/>
</dbReference>
<accession>A0A060HBG8</accession>
<sequence>MHGSVIHYIAMLESGHLSHPGLRRDLNEDTYYGDGKLNLWLVADGIGGHDCGEIASALAREVIVREVRAGKTLTEAIHLADEEIIHASKHRNDTLPMGTTVVAVRVHGTHFEVAWVGDSRAYLWHDCHLIQLNQAHNSIPPPQGRLSNEKVHSRSNVITQALGITDPAHLNVGTITGELTPGMELLLCSDGLTEEVTERDIAATLKNNDCSAQECVDTLVAAALDNGGSDNITVVLIRYH</sequence>
<dbReference type="InterPro" id="IPR015655">
    <property type="entry name" value="PP2C"/>
</dbReference>
<reference evidence="2 3" key="1">
    <citation type="submission" date="2013-08" db="EMBL/GenBank/DDBJ databases">
        <authorList>
            <person name="Stouthamer R."/>
            <person name="Nunney L."/>
        </authorList>
    </citation>
    <scope>NUCLEOTIDE SEQUENCE [LARGE SCALE GENOMIC DNA]</scope>
    <source>
        <strain evidence="3">ann-1</strain>
    </source>
</reference>
<dbReference type="PATRIC" id="fig|155920.8.peg.2949"/>
<dbReference type="EMBL" id="CP006696">
    <property type="protein sequence ID" value="AIC10721.1"/>
    <property type="molecule type" value="Genomic_DNA"/>
</dbReference>
<evidence type="ECO:0000259" key="1">
    <source>
        <dbReference type="PROSITE" id="PS51746"/>
    </source>
</evidence>